<dbReference type="Pfam" id="PF07832">
    <property type="entry name" value="Bse634I"/>
    <property type="match status" value="1"/>
</dbReference>
<comment type="caution">
    <text evidence="1">The sequence shown here is derived from an EMBL/GenBank/DDBJ whole genome shotgun (WGS) entry which is preliminary data.</text>
</comment>
<dbReference type="Proteomes" id="UP000003477">
    <property type="component" value="Unassembled WGS sequence"/>
</dbReference>
<dbReference type="Gene3D" id="3.40.91.10">
    <property type="match status" value="1"/>
</dbReference>
<dbReference type="PATRIC" id="fig|423471.3.peg.3855"/>
<keyword evidence="1" id="KW-0456">Lyase</keyword>
<dbReference type="InterPro" id="IPR011335">
    <property type="entry name" value="Restrct_endonuc-II-like"/>
</dbReference>
<dbReference type="GeneID" id="88767578"/>
<dbReference type="EC" id="4.1.2.4" evidence="1"/>
<name>G5J9J4_CROWT</name>
<protein>
    <submittedName>
        <fullName evidence="1">Deoxyribose-phosphate aldolase</fullName>
        <ecNumber evidence="1">4.1.2.4</ecNumber>
    </submittedName>
</protein>
<dbReference type="GO" id="GO:0004139">
    <property type="term" value="F:deoxyribose-phosphate aldolase activity"/>
    <property type="evidence" value="ECO:0007669"/>
    <property type="project" value="UniProtKB-EC"/>
</dbReference>
<organism evidence="1 2">
    <name type="scientific">Crocosphaera watsonii WH 0003</name>
    <dbReference type="NCBI Taxonomy" id="423471"/>
    <lineage>
        <taxon>Bacteria</taxon>
        <taxon>Bacillati</taxon>
        <taxon>Cyanobacteriota</taxon>
        <taxon>Cyanophyceae</taxon>
        <taxon>Oscillatoriophycideae</taxon>
        <taxon>Chroococcales</taxon>
        <taxon>Aphanothecaceae</taxon>
        <taxon>Crocosphaera</taxon>
    </lineage>
</organism>
<dbReference type="AlphaFoldDB" id="G5J9J4"/>
<dbReference type="EMBL" id="AESD01000627">
    <property type="protein sequence ID" value="EHJ11134.1"/>
    <property type="molecule type" value="Genomic_DNA"/>
</dbReference>
<evidence type="ECO:0000313" key="1">
    <source>
        <dbReference type="EMBL" id="EHJ11134.1"/>
    </source>
</evidence>
<dbReference type="SUPFAM" id="SSF52980">
    <property type="entry name" value="Restriction endonuclease-like"/>
    <property type="match status" value="1"/>
</dbReference>
<reference evidence="1 2" key="1">
    <citation type="journal article" date="2011" name="Front. Microbiol.">
        <title>Two Strains of Crocosphaera watsonii with Highly Conserved Genomes are Distinguished by Strain-Specific Features.</title>
        <authorList>
            <person name="Bench S.R."/>
            <person name="Ilikchyan I.N."/>
            <person name="Tripp H.J."/>
            <person name="Zehr J.P."/>
        </authorList>
    </citation>
    <scope>NUCLEOTIDE SEQUENCE [LARGE SCALE GENOMIC DNA]</scope>
    <source>
        <strain evidence="1 2">WH 0003</strain>
    </source>
</reference>
<gene>
    <name evidence="1" type="ORF">CWATWH0003_4110</name>
</gene>
<proteinExistence type="predicted"/>
<accession>G5J9J4</accession>
<sequence>MNHELWFTPRKNKIQINGTIIYKDLSEKIIEKLNDNLSVSEIIRWIREKTQYHFREEYGYDPQVGSLNNSAGRWNELIATTILSKIILNVNQQLENSFYVVTFQLPKSRLKNKNNHQLSSQILNLFHPSSFNKGQLLEQISQFKDQIFMPSPDYIIAVIPQKFIPSIQPLLQHQAENPDNLEIYQFLESKLKPNNIKAIISLKTSNRSDRRYQPLFEAAMLKAISYTLHQNWKYYMVSSELSSADNTIFETAIAPHGLVLGKNLKLVDGTYNFTQKEDLLKFVKEAIND</sequence>
<dbReference type="RefSeq" id="WP_007312058.1">
    <property type="nucleotide sequence ID" value="NZ_AESD01000627.1"/>
</dbReference>
<dbReference type="InterPro" id="IPR012415">
    <property type="entry name" value="Restrct_endonuc_II_Cfr10I"/>
</dbReference>
<evidence type="ECO:0000313" key="2">
    <source>
        <dbReference type="Proteomes" id="UP000003477"/>
    </source>
</evidence>